<evidence type="ECO:0000313" key="2">
    <source>
        <dbReference type="Proteomes" id="UP000198211"/>
    </source>
</evidence>
<keyword evidence="2" id="KW-1185">Reference proteome</keyword>
<dbReference type="Proteomes" id="UP000198211">
    <property type="component" value="Unassembled WGS sequence"/>
</dbReference>
<comment type="caution">
    <text evidence="1">The sequence shown here is derived from an EMBL/GenBank/DDBJ whole genome shotgun (WGS) entry which is preliminary data.</text>
</comment>
<dbReference type="EMBL" id="NBNE01001641">
    <property type="protein sequence ID" value="OWZ13205.1"/>
    <property type="molecule type" value="Genomic_DNA"/>
</dbReference>
<dbReference type="AlphaFoldDB" id="A0A225W6J8"/>
<name>A0A225W6J8_9STRA</name>
<dbReference type="OrthoDB" id="73869at2759"/>
<sequence length="158" mass="17918">MTSDVTDGSTCGTEAILDTWKFFSQNFGSILLELDSLERGALEGTLVATTTTSITITRNTLRVVFPHLLSEKRTLFWLACKLIDQRLVMRGQVFFQWNDKTKRVVRIHSQADMVTSMLPIVGNLENVSRVFEGALVTPEFNMVPDISSDSQYWMQLFC</sequence>
<reference evidence="2" key="1">
    <citation type="submission" date="2017-03" db="EMBL/GenBank/DDBJ databases">
        <title>Phytopthora megakarya and P. palmivora, two closely related causual agents of cacao black pod achieved similar genome size and gene model numbers by different mechanisms.</title>
        <authorList>
            <person name="Ali S."/>
            <person name="Shao J."/>
            <person name="Larry D.J."/>
            <person name="Kronmiller B."/>
            <person name="Shen D."/>
            <person name="Strem M.D."/>
            <person name="Melnick R.L."/>
            <person name="Guiltinan M.J."/>
            <person name="Tyler B.M."/>
            <person name="Meinhardt L.W."/>
            <person name="Bailey B.A."/>
        </authorList>
    </citation>
    <scope>NUCLEOTIDE SEQUENCE [LARGE SCALE GENOMIC DNA]</scope>
    <source>
        <strain evidence="2">zdho120</strain>
    </source>
</reference>
<accession>A0A225W6J8</accession>
<organism evidence="1 2">
    <name type="scientific">Phytophthora megakarya</name>
    <dbReference type="NCBI Taxonomy" id="4795"/>
    <lineage>
        <taxon>Eukaryota</taxon>
        <taxon>Sar</taxon>
        <taxon>Stramenopiles</taxon>
        <taxon>Oomycota</taxon>
        <taxon>Peronosporomycetes</taxon>
        <taxon>Peronosporales</taxon>
        <taxon>Peronosporaceae</taxon>
        <taxon>Phytophthora</taxon>
    </lineage>
</organism>
<protein>
    <submittedName>
        <fullName evidence="1">Uncharacterized protein</fullName>
    </submittedName>
</protein>
<proteinExistence type="predicted"/>
<evidence type="ECO:0000313" key="1">
    <source>
        <dbReference type="EMBL" id="OWZ13205.1"/>
    </source>
</evidence>
<gene>
    <name evidence="1" type="ORF">PHMEG_00013513</name>
</gene>